<accession>A0A2G5H884</accession>
<evidence type="ECO:0000313" key="3">
    <source>
        <dbReference type="Proteomes" id="UP000230605"/>
    </source>
</evidence>
<protein>
    <submittedName>
        <fullName evidence="2">Uncharacterized protein</fullName>
    </submittedName>
</protein>
<dbReference type="InterPro" id="IPR038883">
    <property type="entry name" value="AN11006-like"/>
</dbReference>
<sequence length="303" mass="34642">MVEATFTLVLCMHIYHSPSSKSRPSTTSSHTDFGPSYRKTNTSKDHNKQTIDHISTLRKTSHQPRAPTSPTIISEDNDEQAIDRIATFRKTSHRRDSSTFQAITPQDNMSGTNNPTSFRDLSAELRNNIYKQALLLDDQVISVSGEQGKALPRNLPLAVNIIAANREIYKEATAMLYGGNTWYANTEEEAITFLSKIPRDNIAKIRRFELNYADWSCQGMRHFGYMHLKSLIQRSVRERVEKLLRCTGGELLPLSLDAIYVPDCRAPGSYCSLSELSVWNMFDYRQWKWELSRERTGIKECPK</sequence>
<organism evidence="2 3">
    <name type="scientific">Cercospora beticola</name>
    <name type="common">Sugarbeet leaf spot fungus</name>
    <dbReference type="NCBI Taxonomy" id="122368"/>
    <lineage>
        <taxon>Eukaryota</taxon>
        <taxon>Fungi</taxon>
        <taxon>Dikarya</taxon>
        <taxon>Ascomycota</taxon>
        <taxon>Pezizomycotina</taxon>
        <taxon>Dothideomycetes</taxon>
        <taxon>Dothideomycetidae</taxon>
        <taxon>Mycosphaerellales</taxon>
        <taxon>Mycosphaerellaceae</taxon>
        <taxon>Cercospora</taxon>
    </lineage>
</organism>
<dbReference type="AlphaFoldDB" id="A0A2G5H884"/>
<feature type="compositionally biased region" description="Polar residues" evidence="1">
    <location>
        <begin position="98"/>
        <end position="113"/>
    </location>
</feature>
<dbReference type="EMBL" id="LKMD01000108">
    <property type="protein sequence ID" value="PIA88739.1"/>
    <property type="molecule type" value="Genomic_DNA"/>
</dbReference>
<dbReference type="OrthoDB" id="3646160at2759"/>
<feature type="compositionally biased region" description="Basic and acidic residues" evidence="1">
    <location>
        <begin position="42"/>
        <end position="51"/>
    </location>
</feature>
<gene>
    <name evidence="2" type="ORF">CB0940_07190</name>
</gene>
<name>A0A2G5H884_CERBT</name>
<proteinExistence type="predicted"/>
<evidence type="ECO:0000256" key="1">
    <source>
        <dbReference type="SAM" id="MobiDB-lite"/>
    </source>
</evidence>
<dbReference type="PANTHER" id="PTHR42085">
    <property type="entry name" value="F-BOX DOMAIN-CONTAINING PROTEIN"/>
    <property type="match status" value="1"/>
</dbReference>
<feature type="compositionally biased region" description="Low complexity" evidence="1">
    <location>
        <begin position="17"/>
        <end position="29"/>
    </location>
</feature>
<comment type="caution">
    <text evidence="2">The sequence shown here is derived from an EMBL/GenBank/DDBJ whole genome shotgun (WGS) entry which is preliminary data.</text>
</comment>
<dbReference type="Proteomes" id="UP000230605">
    <property type="component" value="Chromosome 5"/>
</dbReference>
<feature type="region of interest" description="Disordered" evidence="1">
    <location>
        <begin position="17"/>
        <end position="113"/>
    </location>
</feature>
<evidence type="ECO:0000313" key="2">
    <source>
        <dbReference type="EMBL" id="PIA88739.1"/>
    </source>
</evidence>
<reference evidence="2 3" key="1">
    <citation type="submission" date="2015-10" db="EMBL/GenBank/DDBJ databases">
        <title>The cercosporin biosynthetic gene cluster was horizontally transferred to several fungal lineages and shown to be expanded in Cercospora beticola based on microsynteny with recipient genomes.</title>
        <authorList>
            <person name="De Jonge R."/>
            <person name="Ebert M.K."/>
            <person name="Suttle J.C."/>
            <person name="Jurick Ii W.M."/>
            <person name="Secor G.A."/>
            <person name="Thomma B.P."/>
            <person name="Van De Peer Y."/>
            <person name="Bolton M.D."/>
        </authorList>
    </citation>
    <scope>NUCLEOTIDE SEQUENCE [LARGE SCALE GENOMIC DNA]</scope>
    <source>
        <strain evidence="2 3">09-40</strain>
    </source>
</reference>
<dbReference type="PANTHER" id="PTHR42085:SF2">
    <property type="entry name" value="F-BOX DOMAIN-CONTAINING PROTEIN"/>
    <property type="match status" value="1"/>
</dbReference>